<reference evidence="3 4" key="1">
    <citation type="submission" date="2019-04" db="EMBL/GenBank/DDBJ databases">
        <title>Draft genome of the big-headed turtle Platysternon megacephalum.</title>
        <authorList>
            <person name="Gong S."/>
        </authorList>
    </citation>
    <scope>NUCLEOTIDE SEQUENCE [LARGE SCALE GENOMIC DNA]</scope>
    <source>
        <strain evidence="3">DO16091913</strain>
        <tissue evidence="3">Muscle</tissue>
    </source>
</reference>
<protein>
    <submittedName>
        <fullName evidence="3">Septin-8</fullName>
    </submittedName>
</protein>
<name>A0A4D9F0L4_9SAUR</name>
<keyword evidence="2" id="KW-1133">Transmembrane helix</keyword>
<keyword evidence="2" id="KW-0472">Membrane</keyword>
<evidence type="ECO:0000313" key="3">
    <source>
        <dbReference type="EMBL" id="TFK11444.1"/>
    </source>
</evidence>
<gene>
    <name evidence="3" type="ORF">DR999_PMT05323</name>
</gene>
<evidence type="ECO:0000256" key="2">
    <source>
        <dbReference type="SAM" id="Phobius"/>
    </source>
</evidence>
<accession>A0A4D9F0L4</accession>
<evidence type="ECO:0000256" key="1">
    <source>
        <dbReference type="SAM" id="MobiDB-lite"/>
    </source>
</evidence>
<reference evidence="3 4" key="2">
    <citation type="submission" date="2019-04" db="EMBL/GenBank/DDBJ databases">
        <title>The genome sequence of big-headed turtle.</title>
        <authorList>
            <person name="Gong S."/>
        </authorList>
    </citation>
    <scope>NUCLEOTIDE SEQUENCE [LARGE SCALE GENOMIC DNA]</scope>
    <source>
        <strain evidence="3">DO16091913</strain>
        <tissue evidence="3">Muscle</tissue>
    </source>
</reference>
<proteinExistence type="predicted"/>
<feature type="region of interest" description="Disordered" evidence="1">
    <location>
        <begin position="1"/>
        <end position="21"/>
    </location>
</feature>
<evidence type="ECO:0000313" key="4">
    <source>
        <dbReference type="Proteomes" id="UP000297703"/>
    </source>
</evidence>
<organism evidence="3 4">
    <name type="scientific">Platysternon megacephalum</name>
    <name type="common">big-headed turtle</name>
    <dbReference type="NCBI Taxonomy" id="55544"/>
    <lineage>
        <taxon>Eukaryota</taxon>
        <taxon>Metazoa</taxon>
        <taxon>Chordata</taxon>
        <taxon>Craniata</taxon>
        <taxon>Vertebrata</taxon>
        <taxon>Euteleostomi</taxon>
        <taxon>Archelosauria</taxon>
        <taxon>Testudinata</taxon>
        <taxon>Testudines</taxon>
        <taxon>Cryptodira</taxon>
        <taxon>Durocryptodira</taxon>
        <taxon>Testudinoidea</taxon>
        <taxon>Platysternidae</taxon>
        <taxon>Platysternon</taxon>
    </lineage>
</organism>
<keyword evidence="4" id="KW-1185">Reference proteome</keyword>
<dbReference type="Proteomes" id="UP000297703">
    <property type="component" value="Unassembled WGS sequence"/>
</dbReference>
<dbReference type="EMBL" id="QXTE01000032">
    <property type="protein sequence ID" value="TFK11444.1"/>
    <property type="molecule type" value="Genomic_DNA"/>
</dbReference>
<sequence length="83" mass="9282">MSTVVVELDNLSPEDTESENDAKSVFSKAKSNELHADCCSLKLHSSHSAPAGKLQFYLFFSPSILLPRLYLFMHVICGMNYNI</sequence>
<comment type="caution">
    <text evidence="3">The sequence shown here is derived from an EMBL/GenBank/DDBJ whole genome shotgun (WGS) entry which is preliminary data.</text>
</comment>
<dbReference type="AlphaFoldDB" id="A0A4D9F0L4"/>
<keyword evidence="2" id="KW-0812">Transmembrane</keyword>
<feature type="transmembrane region" description="Helical" evidence="2">
    <location>
        <begin position="56"/>
        <end position="77"/>
    </location>
</feature>